<proteinExistence type="predicted"/>
<dbReference type="Proteomes" id="UP001497444">
    <property type="component" value="Chromosome 17"/>
</dbReference>
<evidence type="ECO:0000256" key="2">
    <source>
        <dbReference type="SAM" id="Phobius"/>
    </source>
</evidence>
<evidence type="ECO:0000313" key="3">
    <source>
        <dbReference type="EMBL" id="CAK9265380.1"/>
    </source>
</evidence>
<protein>
    <submittedName>
        <fullName evidence="3">Uncharacterized protein</fullName>
    </submittedName>
</protein>
<evidence type="ECO:0000313" key="4">
    <source>
        <dbReference type="Proteomes" id="UP001497444"/>
    </source>
</evidence>
<organism evidence="3 4">
    <name type="scientific">Sphagnum jensenii</name>
    <dbReference type="NCBI Taxonomy" id="128206"/>
    <lineage>
        <taxon>Eukaryota</taxon>
        <taxon>Viridiplantae</taxon>
        <taxon>Streptophyta</taxon>
        <taxon>Embryophyta</taxon>
        <taxon>Bryophyta</taxon>
        <taxon>Sphagnophytina</taxon>
        <taxon>Sphagnopsida</taxon>
        <taxon>Sphagnales</taxon>
        <taxon>Sphagnaceae</taxon>
        <taxon>Sphagnum</taxon>
    </lineage>
</organism>
<name>A0ABP0WIS4_9BRYO</name>
<keyword evidence="2" id="KW-0472">Membrane</keyword>
<feature type="region of interest" description="Disordered" evidence="1">
    <location>
        <begin position="149"/>
        <end position="169"/>
    </location>
</feature>
<evidence type="ECO:0000256" key="1">
    <source>
        <dbReference type="SAM" id="MobiDB-lite"/>
    </source>
</evidence>
<gene>
    <name evidence="3" type="ORF">CSSPJE1EN1_LOCUS10858</name>
</gene>
<feature type="compositionally biased region" description="Basic and acidic residues" evidence="1">
    <location>
        <begin position="154"/>
        <end position="169"/>
    </location>
</feature>
<keyword evidence="2" id="KW-1133">Transmembrane helix</keyword>
<keyword evidence="2" id="KW-0812">Transmembrane</keyword>
<accession>A0ABP0WIS4</accession>
<keyword evidence="4" id="KW-1185">Reference proteome</keyword>
<sequence length="404" mass="44783">MCSQGLIDGDYQMRKVVGGDSSCANCKSYSQFAALSHELSHKIASPTTHYIILMWLLRIIGFLLSLAKWFLVWFLSCFLRWCLHLIHGGFKRYLGAAFLSSMVRRSTSTQDQSAGRLLTYYSSFDKEAKMKKLSSRAGPAAAHWNGTEPAAATHQDHHAPEAEKASSSADEHVSPLLSMVVEDKNSVWQENSQIKDRERLVYEYTKVVAPQVSAFQLGEIVVPIRDTRQLATFLKSKLRDTCRSQPSSETMTATICHLILNLGLLSSSSSAPTKEDSDMLQNRCTSSLVELSAAAATPSGLQPSGSDNNPENKMMQGKHITHHAMIYMAAAKTQGRIHLVLVGYKVEGCLGSSEFRSRYNPPVTEKDKAEWQAWNCAHLRALKESSIETAQQLLSVTPVVAQVW</sequence>
<dbReference type="EMBL" id="OZ020112">
    <property type="protein sequence ID" value="CAK9265380.1"/>
    <property type="molecule type" value="Genomic_DNA"/>
</dbReference>
<reference evidence="3" key="1">
    <citation type="submission" date="2024-02" db="EMBL/GenBank/DDBJ databases">
        <authorList>
            <consortium name="ELIXIR-Norway"/>
            <consortium name="Elixir Norway"/>
        </authorList>
    </citation>
    <scope>NUCLEOTIDE SEQUENCE</scope>
</reference>
<feature type="transmembrane region" description="Helical" evidence="2">
    <location>
        <begin position="50"/>
        <end position="75"/>
    </location>
</feature>